<organism evidence="2 3">
    <name type="scientific">Strongylocentrotus purpuratus</name>
    <name type="common">Purple sea urchin</name>
    <dbReference type="NCBI Taxonomy" id="7668"/>
    <lineage>
        <taxon>Eukaryota</taxon>
        <taxon>Metazoa</taxon>
        <taxon>Echinodermata</taxon>
        <taxon>Eleutherozoa</taxon>
        <taxon>Echinozoa</taxon>
        <taxon>Echinoidea</taxon>
        <taxon>Euechinoidea</taxon>
        <taxon>Echinacea</taxon>
        <taxon>Camarodonta</taxon>
        <taxon>Echinidea</taxon>
        <taxon>Strongylocentrotidae</taxon>
        <taxon>Strongylocentrotus</taxon>
    </lineage>
</organism>
<keyword evidence="3" id="KW-1185">Reference proteome</keyword>
<keyword evidence="1" id="KW-0472">Membrane</keyword>
<keyword evidence="1" id="KW-1133">Transmembrane helix</keyword>
<accession>A0A7M7P906</accession>
<dbReference type="InterPro" id="IPR049352">
    <property type="entry name" value="Rost"/>
</dbReference>
<evidence type="ECO:0000256" key="1">
    <source>
        <dbReference type="SAM" id="Phobius"/>
    </source>
</evidence>
<feature type="transmembrane region" description="Helical" evidence="1">
    <location>
        <begin position="212"/>
        <end position="231"/>
    </location>
</feature>
<dbReference type="OrthoDB" id="419711at2759"/>
<dbReference type="RefSeq" id="XP_030847815.1">
    <property type="nucleotide sequence ID" value="XM_030991955.1"/>
</dbReference>
<feature type="transmembrane region" description="Helical" evidence="1">
    <location>
        <begin position="37"/>
        <end position="59"/>
    </location>
</feature>
<reference evidence="2" key="2">
    <citation type="submission" date="2021-01" db="UniProtKB">
        <authorList>
            <consortium name="EnsemblMetazoa"/>
        </authorList>
    </citation>
    <scope>IDENTIFICATION</scope>
</reference>
<sequence length="311" mass="36338">MEAFIKIFAAKKFPVKKSWFGLKHENPKVFYKPQWRLPVWLFLSYRIISTCYVISYFIYDMVSGISKDGSRHFIYLSTWENFAFDCYFAVATANLIVSLRKDHLERLKQEQERKKQGLFQRFIKRFKKKPKEVIVEKKDEEDETPLSYKIQWFLFNTTVPMSILVTIIYWTTLYMTPNDPELVNKVKVHAITMLLSFTELFITATPVRFWHFIYPIGFDLLFDFFTVIYWACGGTNSEGKPYIWPFLDYGNEPGTAGGVSLGMILSLLVLQGIMYGFYRLRCWMASKCGMNPDLAGNEKDGLVEGLVESPC</sequence>
<proteinExistence type="predicted"/>
<protein>
    <submittedName>
        <fullName evidence="2">Uncharacterized protein</fullName>
    </submittedName>
</protein>
<dbReference type="GeneID" id="752562"/>
<dbReference type="PANTHER" id="PTHR12242">
    <property type="entry name" value="OS02G0130600 PROTEIN-RELATED"/>
    <property type="match status" value="1"/>
</dbReference>
<dbReference type="AlphaFoldDB" id="A0A7M7P906"/>
<dbReference type="Pfam" id="PF21534">
    <property type="entry name" value="Rost"/>
    <property type="match status" value="1"/>
</dbReference>
<feature type="transmembrane region" description="Helical" evidence="1">
    <location>
        <begin position="79"/>
        <end position="99"/>
    </location>
</feature>
<evidence type="ECO:0000313" key="2">
    <source>
        <dbReference type="EnsemblMetazoa" id="XP_030847815"/>
    </source>
</evidence>
<feature type="transmembrane region" description="Helical" evidence="1">
    <location>
        <begin position="153"/>
        <end position="174"/>
    </location>
</feature>
<evidence type="ECO:0000313" key="3">
    <source>
        <dbReference type="Proteomes" id="UP000007110"/>
    </source>
</evidence>
<dbReference type="Proteomes" id="UP000007110">
    <property type="component" value="Unassembled WGS sequence"/>
</dbReference>
<dbReference type="EnsemblMetazoa" id="XM_030991955">
    <property type="protein sequence ID" value="XP_030847815"/>
    <property type="gene ID" value="LOC752562"/>
</dbReference>
<reference evidence="3" key="1">
    <citation type="submission" date="2015-02" db="EMBL/GenBank/DDBJ databases">
        <title>Genome sequencing for Strongylocentrotus purpuratus.</title>
        <authorList>
            <person name="Murali S."/>
            <person name="Liu Y."/>
            <person name="Vee V."/>
            <person name="English A."/>
            <person name="Wang M."/>
            <person name="Skinner E."/>
            <person name="Han Y."/>
            <person name="Muzny D.M."/>
            <person name="Worley K.C."/>
            <person name="Gibbs R.A."/>
        </authorList>
    </citation>
    <scope>NUCLEOTIDE SEQUENCE</scope>
</reference>
<feature type="transmembrane region" description="Helical" evidence="1">
    <location>
        <begin position="186"/>
        <end position="205"/>
    </location>
</feature>
<feature type="transmembrane region" description="Helical" evidence="1">
    <location>
        <begin position="256"/>
        <end position="278"/>
    </location>
</feature>
<dbReference type="PANTHER" id="PTHR12242:SF49">
    <property type="entry name" value="HEADBUTT, ISOFORM E"/>
    <property type="match status" value="1"/>
</dbReference>
<dbReference type="InParanoid" id="A0A7M7P906"/>
<keyword evidence="1" id="KW-0812">Transmembrane</keyword>
<dbReference type="KEGG" id="spu:752562"/>
<dbReference type="GO" id="GO:0016020">
    <property type="term" value="C:membrane"/>
    <property type="evidence" value="ECO:0000318"/>
    <property type="project" value="GO_Central"/>
</dbReference>
<name>A0A7M7P906_STRPU</name>
<dbReference type="OMA" id="SYFAPGH"/>